<dbReference type="GO" id="GO:0016787">
    <property type="term" value="F:hydrolase activity"/>
    <property type="evidence" value="ECO:0007669"/>
    <property type="project" value="UniProtKB-KW"/>
</dbReference>
<dbReference type="InterPro" id="IPR029058">
    <property type="entry name" value="AB_hydrolase_fold"/>
</dbReference>
<accession>A0A345ZVM3</accession>
<evidence type="ECO:0000313" key="2">
    <source>
        <dbReference type="EMBL" id="AXK80970.1"/>
    </source>
</evidence>
<reference evidence="2 3" key="1">
    <citation type="submission" date="2018-07" db="EMBL/GenBank/DDBJ databases">
        <authorList>
            <person name="Quirk P.G."/>
            <person name="Krulwich T.A."/>
        </authorList>
    </citation>
    <scope>NUCLEOTIDE SEQUENCE [LARGE SCALE GENOMIC DNA]</scope>
    <source>
        <strain evidence="2 3">CC-BB4</strain>
    </source>
</reference>
<feature type="transmembrane region" description="Helical" evidence="1">
    <location>
        <begin position="89"/>
        <end position="109"/>
    </location>
</feature>
<feature type="transmembrane region" description="Helical" evidence="1">
    <location>
        <begin position="156"/>
        <end position="176"/>
    </location>
</feature>
<dbReference type="EMBL" id="CP031417">
    <property type="protein sequence ID" value="AXK80970.1"/>
    <property type="molecule type" value="Genomic_DNA"/>
</dbReference>
<dbReference type="SUPFAM" id="SSF53474">
    <property type="entry name" value="alpha/beta-Hydrolases"/>
    <property type="match status" value="1"/>
</dbReference>
<feature type="transmembrane region" description="Helical" evidence="1">
    <location>
        <begin position="121"/>
        <end position="144"/>
    </location>
</feature>
<dbReference type="Proteomes" id="UP000254889">
    <property type="component" value="Chromosome"/>
</dbReference>
<keyword evidence="2" id="KW-0378">Hydrolase</keyword>
<name>A0A345ZVM3_9HYPH</name>
<dbReference type="KEGG" id="ptaw:DW352_10870"/>
<evidence type="ECO:0000313" key="3">
    <source>
        <dbReference type="Proteomes" id="UP000254889"/>
    </source>
</evidence>
<sequence length="416" mass="47454">MQVGRRLIIYVQGYDPRGLAEYYRIFRREYRETCSLYGLSGDVGKPANDPARHVTTWNASTGGEDWRVDTRYMFLRWEDIIRRDFARPFWWKIAAMYYALGIAILNGVVARIMRAHWRFGLFTLYPMVLMTFWIAMGVVTGLALDEIASNLGVPHWLGVAVGAVAGFAVFSSALWLTGPQTYLLYLCDDVASTYQYAHRRRPDWEERMETFAEYVVDAVRTSGADEVVIVGHSSGSFLAVDVVDRALNRDPALGRQGPAVRLLTIGANLPIVGFHKPAGWFRDKIARLGASNQIDWIDFQSRHDIMNFWPFDPVADHGIDLGPERRNPHVVAVNFRDLWASDDFERRRWHFFRAHFQFLLANERLGAAYDYYLICCGPFDLLTRATEPDRVIAAMAPKMGTRAARNVELLKSGDVV</sequence>
<protein>
    <submittedName>
        <fullName evidence="2">Alpha/beta hydrolase</fullName>
    </submittedName>
</protein>
<evidence type="ECO:0000256" key="1">
    <source>
        <dbReference type="SAM" id="Phobius"/>
    </source>
</evidence>
<dbReference type="OrthoDB" id="7257484at2"/>
<keyword evidence="1" id="KW-0812">Transmembrane</keyword>
<dbReference type="Gene3D" id="3.40.50.1820">
    <property type="entry name" value="alpha/beta hydrolase"/>
    <property type="match status" value="1"/>
</dbReference>
<keyword evidence="1" id="KW-0472">Membrane</keyword>
<proteinExistence type="predicted"/>
<organism evidence="2 3">
    <name type="scientific">Pseudolabrys taiwanensis</name>
    <dbReference type="NCBI Taxonomy" id="331696"/>
    <lineage>
        <taxon>Bacteria</taxon>
        <taxon>Pseudomonadati</taxon>
        <taxon>Pseudomonadota</taxon>
        <taxon>Alphaproteobacteria</taxon>
        <taxon>Hyphomicrobiales</taxon>
        <taxon>Xanthobacteraceae</taxon>
        <taxon>Pseudolabrys</taxon>
    </lineage>
</organism>
<gene>
    <name evidence="2" type="ORF">DW352_10870</name>
</gene>
<keyword evidence="1" id="KW-1133">Transmembrane helix</keyword>
<dbReference type="RefSeq" id="WP_115691134.1">
    <property type="nucleotide sequence ID" value="NZ_CP031417.1"/>
</dbReference>
<dbReference type="AlphaFoldDB" id="A0A345ZVM3"/>
<keyword evidence="3" id="KW-1185">Reference proteome</keyword>